<sequence>MMYQHSLHSNTSISLPDIVMAPSFDAADAIGSVTSSAVTIISSSSTCSSSSQLLLGVDDVSIVDPLPLSTKSGLHSTVSTTTIFSSPVSNNTSILVVAFVSSLPLSKIVLAVASSLPFSSIACISSSFVSLLRPVICIGSINIGIDTTIVHFVRKHHYSHLYLVSSGIWVLCICSFNWPGLGAVTSQSGQDRNINDLGLVDNNNKVSDVVPVVGVFVFLRSVVGEFCSVVSFIFADFFKLIGESLKSSLKMIGRHSNGVKERQKTAFISEKTD</sequence>
<protein>
    <submittedName>
        <fullName evidence="2">Uncharacterized protein</fullName>
    </submittedName>
</protein>
<comment type="caution">
    <text evidence="2">The sequence shown here is derived from an EMBL/GenBank/DDBJ whole genome shotgun (WGS) entry which is preliminary data.</text>
</comment>
<dbReference type="EMBL" id="VYZN01000070">
    <property type="protein sequence ID" value="KAE9524308.1"/>
    <property type="molecule type" value="Genomic_DNA"/>
</dbReference>
<feature type="transmembrane region" description="Helical" evidence="1">
    <location>
        <begin position="209"/>
        <end position="238"/>
    </location>
</feature>
<proteinExistence type="predicted"/>
<keyword evidence="1" id="KW-0472">Membrane</keyword>
<keyword evidence="1" id="KW-1133">Transmembrane helix</keyword>
<evidence type="ECO:0000313" key="3">
    <source>
        <dbReference type="Proteomes" id="UP000475862"/>
    </source>
</evidence>
<gene>
    <name evidence="2" type="ORF">AGLY_015347</name>
</gene>
<evidence type="ECO:0000256" key="1">
    <source>
        <dbReference type="SAM" id="Phobius"/>
    </source>
</evidence>
<accession>A0A6G0T1M8</accession>
<organism evidence="2 3">
    <name type="scientific">Aphis glycines</name>
    <name type="common">Soybean aphid</name>
    <dbReference type="NCBI Taxonomy" id="307491"/>
    <lineage>
        <taxon>Eukaryota</taxon>
        <taxon>Metazoa</taxon>
        <taxon>Ecdysozoa</taxon>
        <taxon>Arthropoda</taxon>
        <taxon>Hexapoda</taxon>
        <taxon>Insecta</taxon>
        <taxon>Pterygota</taxon>
        <taxon>Neoptera</taxon>
        <taxon>Paraneoptera</taxon>
        <taxon>Hemiptera</taxon>
        <taxon>Sternorrhyncha</taxon>
        <taxon>Aphidomorpha</taxon>
        <taxon>Aphidoidea</taxon>
        <taxon>Aphididae</taxon>
        <taxon>Aphidini</taxon>
        <taxon>Aphis</taxon>
        <taxon>Aphis</taxon>
    </lineage>
</organism>
<name>A0A6G0T1M8_APHGL</name>
<feature type="transmembrane region" description="Helical" evidence="1">
    <location>
        <begin position="94"/>
        <end position="119"/>
    </location>
</feature>
<keyword evidence="1" id="KW-0812">Transmembrane</keyword>
<feature type="non-terminal residue" evidence="2">
    <location>
        <position position="273"/>
    </location>
</feature>
<evidence type="ECO:0000313" key="2">
    <source>
        <dbReference type="EMBL" id="KAE9524308.1"/>
    </source>
</evidence>
<dbReference type="AlphaFoldDB" id="A0A6G0T1M8"/>
<feature type="transmembrane region" description="Helical" evidence="1">
    <location>
        <begin position="160"/>
        <end position="178"/>
    </location>
</feature>
<feature type="transmembrane region" description="Helical" evidence="1">
    <location>
        <begin position="131"/>
        <end position="153"/>
    </location>
</feature>
<dbReference type="Proteomes" id="UP000475862">
    <property type="component" value="Unassembled WGS sequence"/>
</dbReference>
<reference evidence="2 3" key="1">
    <citation type="submission" date="2019-08" db="EMBL/GenBank/DDBJ databases">
        <title>The genome of the soybean aphid Biotype 1, its phylome, world population structure and adaptation to the North American continent.</title>
        <authorList>
            <person name="Giordano R."/>
            <person name="Donthu R.K."/>
            <person name="Hernandez A.G."/>
            <person name="Wright C.L."/>
            <person name="Zimin A.V."/>
        </authorList>
    </citation>
    <scope>NUCLEOTIDE SEQUENCE [LARGE SCALE GENOMIC DNA]</scope>
    <source>
        <tissue evidence="2">Whole aphids</tissue>
    </source>
</reference>
<keyword evidence="3" id="KW-1185">Reference proteome</keyword>